<reference evidence="2" key="1">
    <citation type="submission" date="2021-01" db="EMBL/GenBank/DDBJ databases">
        <title>Whole genome shotgun sequence of Rhizocola hellebori NBRC 109834.</title>
        <authorList>
            <person name="Komaki H."/>
            <person name="Tamura T."/>
        </authorList>
    </citation>
    <scope>NUCLEOTIDE SEQUENCE</scope>
    <source>
        <strain evidence="2">NBRC 109834</strain>
    </source>
</reference>
<protein>
    <submittedName>
        <fullName evidence="2">Uncharacterized protein</fullName>
    </submittedName>
</protein>
<sequence length="106" mass="11608">MTSRSRSVSMLSRARASSSPRDRKRLLRTLIADVTLLLELNSEAVRIGVRWHTGASDELVVERRGPGRTPPEALAIVREYGATHSNVQIAKMLNDAADCLPVVATD</sequence>
<feature type="compositionally biased region" description="Low complexity" evidence="1">
    <location>
        <begin position="1"/>
        <end position="19"/>
    </location>
</feature>
<proteinExistence type="predicted"/>
<feature type="region of interest" description="Disordered" evidence="1">
    <location>
        <begin position="1"/>
        <end position="22"/>
    </location>
</feature>
<evidence type="ECO:0000256" key="1">
    <source>
        <dbReference type="SAM" id="MobiDB-lite"/>
    </source>
</evidence>
<name>A0A8J3VK84_9ACTN</name>
<dbReference type="Proteomes" id="UP000612899">
    <property type="component" value="Unassembled WGS sequence"/>
</dbReference>
<accession>A0A8J3VK84</accession>
<evidence type="ECO:0000313" key="3">
    <source>
        <dbReference type="Proteomes" id="UP000612899"/>
    </source>
</evidence>
<gene>
    <name evidence="2" type="ORF">Rhe02_75420</name>
</gene>
<evidence type="ECO:0000313" key="2">
    <source>
        <dbReference type="EMBL" id="GIH09475.1"/>
    </source>
</evidence>
<keyword evidence="3" id="KW-1185">Reference proteome</keyword>
<dbReference type="EMBL" id="BONY01000069">
    <property type="protein sequence ID" value="GIH09475.1"/>
    <property type="molecule type" value="Genomic_DNA"/>
</dbReference>
<dbReference type="AlphaFoldDB" id="A0A8J3VK84"/>
<dbReference type="RefSeq" id="WP_203913208.1">
    <property type="nucleotide sequence ID" value="NZ_BONY01000069.1"/>
</dbReference>
<comment type="caution">
    <text evidence="2">The sequence shown here is derived from an EMBL/GenBank/DDBJ whole genome shotgun (WGS) entry which is preliminary data.</text>
</comment>
<organism evidence="2 3">
    <name type="scientific">Rhizocola hellebori</name>
    <dbReference type="NCBI Taxonomy" id="1392758"/>
    <lineage>
        <taxon>Bacteria</taxon>
        <taxon>Bacillati</taxon>
        <taxon>Actinomycetota</taxon>
        <taxon>Actinomycetes</taxon>
        <taxon>Micromonosporales</taxon>
        <taxon>Micromonosporaceae</taxon>
        <taxon>Rhizocola</taxon>
    </lineage>
</organism>